<evidence type="ECO:0008006" key="3">
    <source>
        <dbReference type="Google" id="ProtNLM"/>
    </source>
</evidence>
<comment type="caution">
    <text evidence="1">The sequence shown here is derived from an EMBL/GenBank/DDBJ whole genome shotgun (WGS) entry which is preliminary data.</text>
</comment>
<reference evidence="1 2" key="1">
    <citation type="submission" date="2015-07" db="EMBL/GenBank/DDBJ databases">
        <authorList>
            <person name="Ju K.-S."/>
            <person name="Doroghazi J.R."/>
            <person name="Metcalf W.W."/>
        </authorList>
    </citation>
    <scope>NUCLEOTIDE SEQUENCE [LARGE SCALE GENOMIC DNA]</scope>
    <source>
        <strain evidence="1 2">NRRL B-3589</strain>
    </source>
</reference>
<keyword evidence="2" id="KW-1185">Reference proteome</keyword>
<dbReference type="Gene3D" id="2.40.440.10">
    <property type="entry name" value="L,D-transpeptidase catalytic domain-like"/>
    <property type="match status" value="1"/>
</dbReference>
<organism evidence="1 2">
    <name type="scientific">Streptomyces varsoviensis</name>
    <dbReference type="NCBI Taxonomy" id="67373"/>
    <lineage>
        <taxon>Bacteria</taxon>
        <taxon>Bacillati</taxon>
        <taxon>Actinomycetota</taxon>
        <taxon>Actinomycetes</taxon>
        <taxon>Kitasatosporales</taxon>
        <taxon>Streptomycetaceae</taxon>
        <taxon>Streptomyces</taxon>
    </lineage>
</organism>
<name>A0ABR5JA27_9ACTN</name>
<accession>A0ABR5JA27</accession>
<dbReference type="InterPro" id="IPR038063">
    <property type="entry name" value="Transpep_catalytic_dom"/>
</dbReference>
<evidence type="ECO:0000313" key="2">
    <source>
        <dbReference type="Proteomes" id="UP000037020"/>
    </source>
</evidence>
<evidence type="ECO:0000313" key="1">
    <source>
        <dbReference type="EMBL" id="KOG90301.1"/>
    </source>
</evidence>
<sequence length="65" mass="7163">VNASHGCVGLFDQRGGGDPSTPAAWFYRGSLIGDVVIVKNSKDRTIQPDNGLNGWNMSWAEWTRR</sequence>
<gene>
    <name evidence="1" type="ORF">ADK38_09515</name>
</gene>
<proteinExistence type="predicted"/>
<dbReference type="EMBL" id="LGUT01000795">
    <property type="protein sequence ID" value="KOG90301.1"/>
    <property type="molecule type" value="Genomic_DNA"/>
</dbReference>
<dbReference type="Proteomes" id="UP000037020">
    <property type="component" value="Unassembled WGS sequence"/>
</dbReference>
<feature type="non-terminal residue" evidence="1">
    <location>
        <position position="1"/>
    </location>
</feature>
<protein>
    <recommendedName>
        <fullName evidence="3">L,D-transpeptidase</fullName>
    </recommendedName>
</protein>